<dbReference type="GO" id="GO:0006826">
    <property type="term" value="P:iron ion transport"/>
    <property type="evidence" value="ECO:0007669"/>
    <property type="project" value="UniProtKB-KW"/>
</dbReference>
<dbReference type="EMBL" id="QCZH01000002">
    <property type="protein sequence ID" value="PWA10778.1"/>
    <property type="molecule type" value="Genomic_DNA"/>
</dbReference>
<dbReference type="InterPro" id="IPR000531">
    <property type="entry name" value="Beta-barrel_TonB"/>
</dbReference>
<gene>
    <name evidence="15" type="ORF">DB891_02820</name>
</gene>
<dbReference type="PROSITE" id="PS52016">
    <property type="entry name" value="TONB_DEPENDENT_REC_3"/>
    <property type="match status" value="1"/>
</dbReference>
<organism evidence="15 16">
    <name type="scientific">Flavobacterium laiguense</name>
    <dbReference type="NCBI Taxonomy" id="2169409"/>
    <lineage>
        <taxon>Bacteria</taxon>
        <taxon>Pseudomonadati</taxon>
        <taxon>Bacteroidota</taxon>
        <taxon>Flavobacteriia</taxon>
        <taxon>Flavobacteriales</taxon>
        <taxon>Flavobacteriaceae</taxon>
        <taxon>Flavobacterium</taxon>
    </lineage>
</organism>
<evidence type="ECO:0000256" key="3">
    <source>
        <dbReference type="ARBA" id="ARBA00022452"/>
    </source>
</evidence>
<dbReference type="Gene3D" id="2.40.170.20">
    <property type="entry name" value="TonB-dependent receptor, beta-barrel domain"/>
    <property type="match status" value="1"/>
</dbReference>
<evidence type="ECO:0000256" key="8">
    <source>
        <dbReference type="ARBA" id="ARBA00023077"/>
    </source>
</evidence>
<keyword evidence="16" id="KW-1185">Reference proteome</keyword>
<evidence type="ECO:0000259" key="13">
    <source>
        <dbReference type="Pfam" id="PF00593"/>
    </source>
</evidence>
<evidence type="ECO:0000256" key="10">
    <source>
        <dbReference type="ARBA" id="ARBA00023237"/>
    </source>
</evidence>
<accession>A0A2U1K1D4</accession>
<keyword evidence="9 11" id="KW-0472">Membrane</keyword>
<comment type="similarity">
    <text evidence="11 12">Belongs to the TonB-dependent receptor family.</text>
</comment>
<dbReference type="GO" id="GO:0009279">
    <property type="term" value="C:cell outer membrane"/>
    <property type="evidence" value="ECO:0007669"/>
    <property type="project" value="UniProtKB-SubCell"/>
</dbReference>
<protein>
    <submittedName>
        <fullName evidence="15">TonB-dependent receptor</fullName>
    </submittedName>
</protein>
<feature type="domain" description="TonB-dependent receptor plug" evidence="14">
    <location>
        <begin position="46"/>
        <end position="152"/>
    </location>
</feature>
<dbReference type="CDD" id="cd01347">
    <property type="entry name" value="ligand_gated_channel"/>
    <property type="match status" value="1"/>
</dbReference>
<evidence type="ECO:0000313" key="16">
    <source>
        <dbReference type="Proteomes" id="UP000245618"/>
    </source>
</evidence>
<dbReference type="RefSeq" id="WP_116760392.1">
    <property type="nucleotide sequence ID" value="NZ_QCZH01000002.1"/>
</dbReference>
<dbReference type="Pfam" id="PF00593">
    <property type="entry name" value="TonB_dep_Rec_b-barrel"/>
    <property type="match status" value="1"/>
</dbReference>
<evidence type="ECO:0000256" key="6">
    <source>
        <dbReference type="ARBA" id="ARBA00023004"/>
    </source>
</evidence>
<keyword evidence="5 11" id="KW-0812">Transmembrane</keyword>
<dbReference type="Gene3D" id="2.170.130.10">
    <property type="entry name" value="TonB-dependent receptor, plug domain"/>
    <property type="match status" value="1"/>
</dbReference>
<evidence type="ECO:0000256" key="9">
    <source>
        <dbReference type="ARBA" id="ARBA00023136"/>
    </source>
</evidence>
<dbReference type="OrthoDB" id="9782587at2"/>
<keyword evidence="7" id="KW-0406">Ion transport</keyword>
<sequence>MKKIFLSLLVIGQIACAQDQKTKDTTKTEELETVFITANRTATQRKATPVAISKITAKTINETKAVAAYEIINKTPGVLMVNLGNEQHSMSIRQPMTTNAYYLYLEDGLSIRPMGVFNHNALLEINQFNLQSIEVVKGPVSSLYGPEAVGGTINLISLKPSINPEFKFGIQADQWGYKRIQAAGGATVGKVGFHIAGISSLQENGWMTYSNYKKDNLNIRIDYNINDKTRLISNTMWGKYYSDMNGSVNEAAFYNRTYKSTTDFTYRKSDALRTRLTLEHDWNEDASSYITVYHRDNKLGQNPSYGIRWSPTIKPTTAKGEVNSNNFKSYGAIGQHTQKFDFLNTKIVGGALYDYSPVTYWSYLLELKANLNPGAPGKQTVDYYEILAERLDVKLANYTADIFNTAGYAQLSFNPIEKLIVTAGARYDNMKVDYNNAIDNSTGTKIYDKPTFKAGVNYNPVQFAGVYGNYSQGFAPPGITSIFRTKPGTGGTTGKPAEFYYNLEPATFNNYEIGGWLSHLEGKLNFDYAVYYMEGKNELLSVRLPDNSTDYRSVGETRHKGVEFGGNYKLLSNQLNIRLGGTVAEHTFIDFKVSDNPMDVLQNLDGKEMPAAPRWSGNSEISYYPNWIPQFRTSLEWQSVGNYYQDQINTVKYAGYDIFNFRAGYEWKGIEIYGNIINITDKLYAYNVSKGNTASSQATYTAAAPRTFMIGLQYNFSLKK</sequence>
<evidence type="ECO:0000256" key="12">
    <source>
        <dbReference type="RuleBase" id="RU003357"/>
    </source>
</evidence>
<evidence type="ECO:0000256" key="1">
    <source>
        <dbReference type="ARBA" id="ARBA00004571"/>
    </source>
</evidence>
<evidence type="ECO:0000256" key="7">
    <source>
        <dbReference type="ARBA" id="ARBA00023065"/>
    </source>
</evidence>
<proteinExistence type="inferred from homology"/>
<dbReference type="SUPFAM" id="SSF56935">
    <property type="entry name" value="Porins"/>
    <property type="match status" value="1"/>
</dbReference>
<evidence type="ECO:0000259" key="14">
    <source>
        <dbReference type="Pfam" id="PF07715"/>
    </source>
</evidence>
<evidence type="ECO:0000256" key="11">
    <source>
        <dbReference type="PROSITE-ProRule" id="PRU01360"/>
    </source>
</evidence>
<name>A0A2U1K1D4_9FLAO</name>
<evidence type="ECO:0000256" key="2">
    <source>
        <dbReference type="ARBA" id="ARBA00022448"/>
    </source>
</evidence>
<keyword evidence="4" id="KW-0410">Iron transport</keyword>
<feature type="domain" description="TonB-dependent receptor-like beta-barrel" evidence="13">
    <location>
        <begin position="223"/>
        <end position="679"/>
    </location>
</feature>
<dbReference type="InterPro" id="IPR012910">
    <property type="entry name" value="Plug_dom"/>
</dbReference>
<keyword evidence="2 11" id="KW-0813">Transport</keyword>
<dbReference type="Pfam" id="PF07715">
    <property type="entry name" value="Plug"/>
    <property type="match status" value="1"/>
</dbReference>
<keyword evidence="15" id="KW-0675">Receptor</keyword>
<reference evidence="15 16" key="1">
    <citation type="submission" date="2018-04" db="EMBL/GenBank/DDBJ databases">
        <title>Flavobacterium sp. nov., isolated from glacier ice.</title>
        <authorList>
            <person name="Liu Q."/>
            <person name="Xin Y.-H."/>
        </authorList>
    </citation>
    <scope>NUCLEOTIDE SEQUENCE [LARGE SCALE GENOMIC DNA]</scope>
    <source>
        <strain evidence="15 16">LB2P30</strain>
    </source>
</reference>
<keyword evidence="6" id="KW-0408">Iron</keyword>
<dbReference type="PANTHER" id="PTHR32552">
    <property type="entry name" value="FERRICHROME IRON RECEPTOR-RELATED"/>
    <property type="match status" value="1"/>
</dbReference>
<evidence type="ECO:0000256" key="4">
    <source>
        <dbReference type="ARBA" id="ARBA00022496"/>
    </source>
</evidence>
<dbReference type="Proteomes" id="UP000245618">
    <property type="component" value="Unassembled WGS sequence"/>
</dbReference>
<comment type="caution">
    <text evidence="15">The sequence shown here is derived from an EMBL/GenBank/DDBJ whole genome shotgun (WGS) entry which is preliminary data.</text>
</comment>
<keyword evidence="10 11" id="KW-0998">Cell outer membrane</keyword>
<keyword evidence="3 11" id="KW-1134">Transmembrane beta strand</keyword>
<evidence type="ECO:0000256" key="5">
    <source>
        <dbReference type="ARBA" id="ARBA00022692"/>
    </source>
</evidence>
<dbReference type="AlphaFoldDB" id="A0A2U1K1D4"/>
<dbReference type="InterPro" id="IPR036942">
    <property type="entry name" value="Beta-barrel_TonB_sf"/>
</dbReference>
<comment type="subcellular location">
    <subcellularLocation>
        <location evidence="1 11">Cell outer membrane</location>
        <topology evidence="1 11">Multi-pass membrane protein</topology>
    </subcellularLocation>
</comment>
<evidence type="ECO:0000313" key="15">
    <source>
        <dbReference type="EMBL" id="PWA10778.1"/>
    </source>
</evidence>
<keyword evidence="8 12" id="KW-0798">TonB box</keyword>
<dbReference type="InterPro" id="IPR039426">
    <property type="entry name" value="TonB-dep_rcpt-like"/>
</dbReference>
<dbReference type="PANTHER" id="PTHR32552:SF81">
    <property type="entry name" value="TONB-DEPENDENT OUTER MEMBRANE RECEPTOR"/>
    <property type="match status" value="1"/>
</dbReference>
<dbReference type="InterPro" id="IPR037066">
    <property type="entry name" value="Plug_dom_sf"/>
</dbReference>